<dbReference type="Gene3D" id="3.50.50.60">
    <property type="entry name" value="FAD/NAD(P)-binding domain"/>
    <property type="match status" value="2"/>
</dbReference>
<feature type="compositionally biased region" description="Low complexity" evidence="3">
    <location>
        <begin position="12"/>
        <end position="25"/>
    </location>
</feature>
<sequence>MKPDTHDRRPSADPADAAPHGDPSAANPPSRLQMYPQLTPAERDRVRAFGTRCSWRAGEFLVRTGDPANGIIVVEAGHVRIVQRDGLGQTAVVIEHGPGNFIGELGQLAGRPQLIDAIAIDDVEATVVAPERLRALLVAEAELGERIMRALMLRRLMLIERGKGPMLIGRSSDARTHLLQGFLRRNNHPHAVLDMDEDPDARALLAANACGADDLPLVICPDGAILRRPDASQLAACLGLIPDLPQARTYDVAIVGAGPAGLAAAVYAASEGLSVIVIDAHSPGGQAGASARIENYLGFPTGVAGQELASRAFAQAQKFGAHIAIPLQVAGLQCGRRDGLQLVALADGRRIRARSVVIASGAAYRRPPVPRLDAYEGQGVYYWASPFEARLCAGEEVILVGGGNSAGQAAVYLAGHAARVHVVVRGAGLEHSMSRYLIDRLASQPNVALRTHHELVGLSGEPCLDAVELRHRHTGAAMRMPVRHLFLFTGAEPNTGWLKPCGIAMDGKGFVLTGTAEPSSAGAAGSLETNVAGVFAVGDVRAGSTKRVATAVGEGAAVVAQIHAYLAQAAQAAPA</sequence>
<keyword evidence="1" id="KW-0285">Flavoprotein</keyword>
<dbReference type="InterPro" id="IPR000595">
    <property type="entry name" value="cNMP-bd_dom"/>
</dbReference>
<dbReference type="PRINTS" id="PR00368">
    <property type="entry name" value="FADPNR"/>
</dbReference>
<dbReference type="Proteomes" id="UP000721236">
    <property type="component" value="Unassembled WGS sequence"/>
</dbReference>
<evidence type="ECO:0000256" key="2">
    <source>
        <dbReference type="ARBA" id="ARBA00023002"/>
    </source>
</evidence>
<dbReference type="PRINTS" id="PR00469">
    <property type="entry name" value="PNDRDTASEII"/>
</dbReference>
<dbReference type="EC" id="1.18.1.2" evidence="5"/>
<dbReference type="SMART" id="SM00100">
    <property type="entry name" value="cNMP"/>
    <property type="match status" value="1"/>
</dbReference>
<dbReference type="InterPro" id="IPR036188">
    <property type="entry name" value="FAD/NAD-bd_sf"/>
</dbReference>
<evidence type="ECO:0000313" key="6">
    <source>
        <dbReference type="Proteomes" id="UP000721236"/>
    </source>
</evidence>
<evidence type="ECO:0000256" key="1">
    <source>
        <dbReference type="ARBA" id="ARBA00022630"/>
    </source>
</evidence>
<name>A0ABM8WHJ7_9BURK</name>
<dbReference type="InterPro" id="IPR018490">
    <property type="entry name" value="cNMP-bd_dom_sf"/>
</dbReference>
<dbReference type="InterPro" id="IPR014710">
    <property type="entry name" value="RmlC-like_jellyroll"/>
</dbReference>
<keyword evidence="2 5" id="KW-0560">Oxidoreductase</keyword>
<dbReference type="RefSeq" id="WP_224039495.1">
    <property type="nucleotide sequence ID" value="NZ_CAJZAH010000001.1"/>
</dbReference>
<gene>
    <name evidence="5" type="ORF">LMG21510_00569</name>
</gene>
<dbReference type="InterPro" id="IPR023753">
    <property type="entry name" value="FAD/NAD-binding_dom"/>
</dbReference>
<dbReference type="Gene3D" id="2.60.120.10">
    <property type="entry name" value="Jelly Rolls"/>
    <property type="match status" value="1"/>
</dbReference>
<dbReference type="PANTHER" id="PTHR48105">
    <property type="entry name" value="THIOREDOXIN REDUCTASE 1-RELATED-RELATED"/>
    <property type="match status" value="1"/>
</dbReference>
<dbReference type="InterPro" id="IPR018488">
    <property type="entry name" value="cNMP-bd_CS"/>
</dbReference>
<evidence type="ECO:0000313" key="5">
    <source>
        <dbReference type="EMBL" id="CAG9166848.1"/>
    </source>
</evidence>
<feature type="domain" description="Cyclic nucleotide-binding" evidence="4">
    <location>
        <begin position="34"/>
        <end position="154"/>
    </location>
</feature>
<evidence type="ECO:0000256" key="3">
    <source>
        <dbReference type="SAM" id="MobiDB-lite"/>
    </source>
</evidence>
<dbReference type="SUPFAM" id="SSF51905">
    <property type="entry name" value="FAD/NAD(P)-binding domain"/>
    <property type="match status" value="1"/>
</dbReference>
<protein>
    <submittedName>
        <fullName evidence="5">Ferredoxin--NADP reductase</fullName>
        <ecNumber evidence="5">1.18.1.2</ecNumber>
    </submittedName>
</protein>
<dbReference type="CDD" id="cd00038">
    <property type="entry name" value="CAP_ED"/>
    <property type="match status" value="1"/>
</dbReference>
<dbReference type="EMBL" id="CAJZAH010000001">
    <property type="protein sequence ID" value="CAG9166848.1"/>
    <property type="molecule type" value="Genomic_DNA"/>
</dbReference>
<reference evidence="5 6" key="1">
    <citation type="submission" date="2021-08" db="EMBL/GenBank/DDBJ databases">
        <authorList>
            <person name="Peeters C."/>
        </authorList>
    </citation>
    <scope>NUCLEOTIDE SEQUENCE [LARGE SCALE GENOMIC DNA]</scope>
    <source>
        <strain evidence="5 6">LMG 21510</strain>
    </source>
</reference>
<evidence type="ECO:0000259" key="4">
    <source>
        <dbReference type="PROSITE" id="PS50042"/>
    </source>
</evidence>
<proteinExistence type="predicted"/>
<dbReference type="PROSITE" id="PS50042">
    <property type="entry name" value="CNMP_BINDING_3"/>
    <property type="match status" value="1"/>
</dbReference>
<organism evidence="5 6">
    <name type="scientific">Cupriavidus respiraculi</name>
    <dbReference type="NCBI Taxonomy" id="195930"/>
    <lineage>
        <taxon>Bacteria</taxon>
        <taxon>Pseudomonadati</taxon>
        <taxon>Pseudomonadota</taxon>
        <taxon>Betaproteobacteria</taxon>
        <taxon>Burkholderiales</taxon>
        <taxon>Burkholderiaceae</taxon>
        <taxon>Cupriavidus</taxon>
    </lineage>
</organism>
<feature type="compositionally biased region" description="Basic and acidic residues" evidence="3">
    <location>
        <begin position="1"/>
        <end position="11"/>
    </location>
</feature>
<dbReference type="InterPro" id="IPR050097">
    <property type="entry name" value="Ferredoxin-NADP_redctase_2"/>
</dbReference>
<dbReference type="PROSITE" id="PS00888">
    <property type="entry name" value="CNMP_BINDING_1"/>
    <property type="match status" value="1"/>
</dbReference>
<dbReference type="SUPFAM" id="SSF51206">
    <property type="entry name" value="cAMP-binding domain-like"/>
    <property type="match status" value="1"/>
</dbReference>
<comment type="caution">
    <text evidence="5">The sequence shown here is derived from an EMBL/GenBank/DDBJ whole genome shotgun (WGS) entry which is preliminary data.</text>
</comment>
<accession>A0ABM8WHJ7</accession>
<keyword evidence="6" id="KW-1185">Reference proteome</keyword>
<dbReference type="Pfam" id="PF07992">
    <property type="entry name" value="Pyr_redox_2"/>
    <property type="match status" value="1"/>
</dbReference>
<feature type="region of interest" description="Disordered" evidence="3">
    <location>
        <begin position="1"/>
        <end position="33"/>
    </location>
</feature>
<dbReference type="GO" id="GO:0004324">
    <property type="term" value="F:ferredoxin-NADP+ reductase activity"/>
    <property type="evidence" value="ECO:0007669"/>
    <property type="project" value="UniProtKB-EC"/>
</dbReference>
<dbReference type="Pfam" id="PF00027">
    <property type="entry name" value="cNMP_binding"/>
    <property type="match status" value="1"/>
</dbReference>